<dbReference type="PANTHER" id="PTHR46034:SF7">
    <property type="entry name" value="INFLUENZA VIRUS NS1A-BINDING PROTEIN"/>
    <property type="match status" value="1"/>
</dbReference>
<dbReference type="STRING" id="3076.A0A2P6TL24"/>
<dbReference type="GO" id="GO:0034976">
    <property type="term" value="P:response to endoplasmic reticulum stress"/>
    <property type="evidence" value="ECO:0007669"/>
    <property type="project" value="InterPro"/>
</dbReference>
<protein>
    <submittedName>
        <fullName evidence="4">Ring canal kelch-like protein isoform X2 isoform B</fullName>
    </submittedName>
</protein>
<dbReference type="PROSITE" id="PS51222">
    <property type="entry name" value="DCD"/>
    <property type="match status" value="1"/>
</dbReference>
<dbReference type="AlphaFoldDB" id="A0A2P6TL24"/>
<dbReference type="InterPro" id="IPR044832">
    <property type="entry name" value="NRP-like"/>
</dbReference>
<organism evidence="4 5">
    <name type="scientific">Chlorella sorokiniana</name>
    <name type="common">Freshwater green alga</name>
    <dbReference type="NCBI Taxonomy" id="3076"/>
    <lineage>
        <taxon>Eukaryota</taxon>
        <taxon>Viridiplantae</taxon>
        <taxon>Chlorophyta</taxon>
        <taxon>core chlorophytes</taxon>
        <taxon>Trebouxiophyceae</taxon>
        <taxon>Chlorellales</taxon>
        <taxon>Chlorellaceae</taxon>
        <taxon>Chlorella clade</taxon>
        <taxon>Chlorella</taxon>
    </lineage>
</organism>
<feature type="region of interest" description="Disordered" evidence="2">
    <location>
        <begin position="204"/>
        <end position="225"/>
    </location>
</feature>
<reference evidence="4 5" key="1">
    <citation type="journal article" date="2018" name="Plant J.">
        <title>Genome sequences of Chlorella sorokiniana UTEX 1602 and Micractinium conductrix SAG 241.80: implications to maltose excretion by a green alga.</title>
        <authorList>
            <person name="Arriola M.B."/>
            <person name="Velmurugan N."/>
            <person name="Zhang Y."/>
            <person name="Plunkett M.H."/>
            <person name="Hondzo H."/>
            <person name="Barney B.M."/>
        </authorList>
    </citation>
    <scope>NUCLEOTIDE SEQUENCE [LARGE SCALE GENOMIC DNA]</scope>
    <source>
        <strain evidence="5">UTEX 1602</strain>
    </source>
</reference>
<dbReference type="SMART" id="SM00612">
    <property type="entry name" value="Kelch"/>
    <property type="match status" value="6"/>
</dbReference>
<dbReference type="InterPro" id="IPR006652">
    <property type="entry name" value="Kelch_1"/>
</dbReference>
<evidence type="ECO:0000259" key="3">
    <source>
        <dbReference type="PROSITE" id="PS51222"/>
    </source>
</evidence>
<dbReference type="Pfam" id="PF10539">
    <property type="entry name" value="Dev_Cell_Death"/>
    <property type="match status" value="2"/>
</dbReference>
<dbReference type="Pfam" id="PF01344">
    <property type="entry name" value="Kelch_1"/>
    <property type="match status" value="1"/>
</dbReference>
<keyword evidence="1" id="KW-0175">Coiled coil</keyword>
<dbReference type="SMART" id="SM00767">
    <property type="entry name" value="DCD"/>
    <property type="match status" value="1"/>
</dbReference>
<proteinExistence type="predicted"/>
<keyword evidence="5" id="KW-1185">Reference proteome</keyword>
<dbReference type="EMBL" id="LHPG02000012">
    <property type="protein sequence ID" value="PRW44997.1"/>
    <property type="molecule type" value="Genomic_DNA"/>
</dbReference>
<gene>
    <name evidence="4" type="ORF">C2E21_6346</name>
</gene>
<dbReference type="Proteomes" id="UP000239899">
    <property type="component" value="Unassembled WGS sequence"/>
</dbReference>
<evidence type="ECO:0000256" key="1">
    <source>
        <dbReference type="SAM" id="Coils"/>
    </source>
</evidence>
<feature type="domain" description="DCD" evidence="3">
    <location>
        <begin position="31"/>
        <end position="178"/>
    </location>
</feature>
<evidence type="ECO:0000256" key="2">
    <source>
        <dbReference type="SAM" id="MobiDB-lite"/>
    </source>
</evidence>
<name>A0A2P6TL24_CHLSO</name>
<dbReference type="Pfam" id="PF24681">
    <property type="entry name" value="Kelch_KLHDC2_KLHL20_DRC7"/>
    <property type="match status" value="1"/>
</dbReference>
<comment type="caution">
    <text evidence="4">The sequence shown here is derived from an EMBL/GenBank/DDBJ whole genome shotgun (WGS) entry which is preliminary data.</text>
</comment>
<dbReference type="InterPro" id="IPR015915">
    <property type="entry name" value="Kelch-typ_b-propeller"/>
</dbReference>
<accession>A0A2P6TL24</accession>
<feature type="coiled-coil region" evidence="1">
    <location>
        <begin position="303"/>
        <end position="333"/>
    </location>
</feature>
<dbReference type="InterPro" id="IPR013989">
    <property type="entry name" value="Dev_and_cell_death_domain"/>
</dbReference>
<evidence type="ECO:0000313" key="4">
    <source>
        <dbReference type="EMBL" id="PRW44997.1"/>
    </source>
</evidence>
<dbReference type="Gene3D" id="2.120.10.80">
    <property type="entry name" value="Kelch-type beta propeller"/>
    <property type="match status" value="2"/>
</dbReference>
<dbReference type="PANTHER" id="PTHR46034">
    <property type="match status" value="1"/>
</dbReference>
<dbReference type="OrthoDB" id="45365at2759"/>
<sequence length="651" mass="70567">MGAGRKTFSYDCDTRNETNYRFEQQQKNLGNQLGGVIFMCNNSTWHMCMEQQMFGLPQAHWCYVQYVRSGMPLFLYNFQSQPPLMPLFLYNFQSKQLHGIFKAASDGEWELDPTGWTDGSKRTPYPCQVRIELYLECPPLPLDTFKPLIRENMLGNTEKFQQELTKKQAAELCALFRSRLEGGQRTRPASAALNGGLASSSAQPAARAAAVPPQQQQQPAAAAAPRAAAPAAATAPAAAAAAAVASAAPAATKPALERLGDELVALKGTLRPMIATLAAAKSDAETRVAGTLQGHLHRFDDLFMQAQKERAQAVAQVQKLEALQQENASLRQQLGLGAPAAAAAAAPTLKSDEVYLMGGVEDRGEGGDDNSWLSTVLVYSPRSYSWRQGPDMKVKRGYGSSAVLGHHLYVMGGGNSTEWLGDCMRLDLHTGRWEQAPSMASVRGCAGSATLGGRLYVMGGGTADNQFDTLEIFNPEINAWMPGPKLRNRRFSTAAGVVDGCVYVTGGYDGSYLKSAERLDPREGKWQLIPDMRQARGAHACTAGPNSLLYVVGGYDVNQPDSSFMPTVEAFDPRLNAWVPKASMQQARAYGAAAFAEGALWVIGGMQADGYQYNRSFERYDAATDSWMSVPLPPNLPTSRAFLTASVVQPF</sequence>
<evidence type="ECO:0000313" key="5">
    <source>
        <dbReference type="Proteomes" id="UP000239899"/>
    </source>
</evidence>
<dbReference type="SUPFAM" id="SSF117281">
    <property type="entry name" value="Kelch motif"/>
    <property type="match status" value="1"/>
</dbReference>